<reference evidence="1" key="1">
    <citation type="submission" date="2021-12" db="EMBL/GenBank/DDBJ databases">
        <title>Convergent genome expansion in fungi linked to evolution of root-endophyte symbiosis.</title>
        <authorList>
            <consortium name="DOE Joint Genome Institute"/>
            <person name="Ke Y.-H."/>
            <person name="Bonito G."/>
            <person name="Liao H.-L."/>
            <person name="Looney B."/>
            <person name="Rojas-Flechas A."/>
            <person name="Nash J."/>
            <person name="Hameed K."/>
            <person name="Schadt C."/>
            <person name="Martin F."/>
            <person name="Crous P.W."/>
            <person name="Miettinen O."/>
            <person name="Magnuson J.K."/>
            <person name="Labbe J."/>
            <person name="Jacobson D."/>
            <person name="Doktycz M.J."/>
            <person name="Veneault-Fourrey C."/>
            <person name="Kuo A."/>
            <person name="Mondo S."/>
            <person name="Calhoun S."/>
            <person name="Riley R."/>
            <person name="Ohm R."/>
            <person name="LaButti K."/>
            <person name="Andreopoulos B."/>
            <person name="Pangilinan J."/>
            <person name="Nolan M."/>
            <person name="Tritt A."/>
            <person name="Clum A."/>
            <person name="Lipzen A."/>
            <person name="Daum C."/>
            <person name="Barry K."/>
            <person name="Grigoriev I.V."/>
            <person name="Vilgalys R."/>
        </authorList>
    </citation>
    <scope>NUCLEOTIDE SEQUENCE</scope>
    <source>
        <strain evidence="1">PMI_201</strain>
    </source>
</reference>
<dbReference type="EMBL" id="JAJTJA010000004">
    <property type="protein sequence ID" value="KAH8700318.1"/>
    <property type="molecule type" value="Genomic_DNA"/>
</dbReference>
<evidence type="ECO:0000313" key="2">
    <source>
        <dbReference type="Proteomes" id="UP001201262"/>
    </source>
</evidence>
<accession>A0AAD4KSX0</accession>
<protein>
    <submittedName>
        <fullName evidence="1">Uncharacterized protein</fullName>
    </submittedName>
</protein>
<evidence type="ECO:0000313" key="1">
    <source>
        <dbReference type="EMBL" id="KAH8700318.1"/>
    </source>
</evidence>
<dbReference type="RefSeq" id="XP_046074024.1">
    <property type="nucleotide sequence ID" value="XM_046213834.1"/>
</dbReference>
<proteinExistence type="predicted"/>
<name>A0AAD4KSX0_9EURO</name>
<dbReference type="Proteomes" id="UP001201262">
    <property type="component" value="Unassembled WGS sequence"/>
</dbReference>
<dbReference type="InterPro" id="IPR014710">
    <property type="entry name" value="RmlC-like_jellyroll"/>
</dbReference>
<comment type="caution">
    <text evidence="1">The sequence shown here is derived from an EMBL/GenBank/DDBJ whole genome shotgun (WGS) entry which is preliminary data.</text>
</comment>
<dbReference type="AlphaFoldDB" id="A0AAD4KSX0"/>
<dbReference type="GeneID" id="70244121"/>
<dbReference type="Gene3D" id="2.60.120.10">
    <property type="entry name" value="Jelly Rolls"/>
    <property type="match status" value="2"/>
</dbReference>
<dbReference type="InterPro" id="IPR011051">
    <property type="entry name" value="RmlC_Cupin_sf"/>
</dbReference>
<sequence length="339" mass="38054">MTITEIIDAIPESEDTLKIQRNEELLLHIPEPPANMKLWSEKEPLAVAHFSPTYTPKAFTPPKDIYGGDFLRVERQQMSCRQPFYHRNAEVEELSFQVAGERTLMTELGTLELRPGDFSNIPAGIAHDNFGREDIHLLFYVHPPLTECGVVDRAAEAKDIQFDGWKPENVKEIMTECLGAPGCDISISLADEKLLLSLTANDRAKGGDRLHAMKTVGSPGQTEWLYKTSYVWIGALPLVDSTGEVYHRHRRADSIQYQVRGERTIVSQRGTVHLEPGDFISIPRGCAYTSICEGESYHIVVMTNKETPLKSEATKHAKKESMEYVSAARERVQAKVKGC</sequence>
<gene>
    <name evidence="1" type="ORF">BGW36DRAFT_356981</name>
</gene>
<organism evidence="1 2">
    <name type="scientific">Talaromyces proteolyticus</name>
    <dbReference type="NCBI Taxonomy" id="1131652"/>
    <lineage>
        <taxon>Eukaryota</taxon>
        <taxon>Fungi</taxon>
        <taxon>Dikarya</taxon>
        <taxon>Ascomycota</taxon>
        <taxon>Pezizomycotina</taxon>
        <taxon>Eurotiomycetes</taxon>
        <taxon>Eurotiomycetidae</taxon>
        <taxon>Eurotiales</taxon>
        <taxon>Trichocomaceae</taxon>
        <taxon>Talaromyces</taxon>
        <taxon>Talaromyces sect. Bacilispori</taxon>
    </lineage>
</organism>
<dbReference type="SUPFAM" id="SSF51182">
    <property type="entry name" value="RmlC-like cupins"/>
    <property type="match status" value="1"/>
</dbReference>
<keyword evidence="2" id="KW-1185">Reference proteome</keyword>